<reference evidence="1 2" key="1">
    <citation type="journal article" date="2016" name="Nat. Commun.">
        <title>Thousands of microbial genomes shed light on interconnected biogeochemical processes in an aquifer system.</title>
        <authorList>
            <person name="Anantharaman K."/>
            <person name="Brown C.T."/>
            <person name="Hug L.A."/>
            <person name="Sharon I."/>
            <person name="Castelle C.J."/>
            <person name="Probst A.J."/>
            <person name="Thomas B.C."/>
            <person name="Singh A."/>
            <person name="Wilkins M.J."/>
            <person name="Karaoz U."/>
            <person name="Brodie E.L."/>
            <person name="Williams K.H."/>
            <person name="Hubbard S.S."/>
            <person name="Banfield J.F."/>
        </authorList>
    </citation>
    <scope>NUCLEOTIDE SEQUENCE [LARGE SCALE GENOMIC DNA]</scope>
</reference>
<proteinExistence type="predicted"/>
<comment type="caution">
    <text evidence="1">The sequence shown here is derived from an EMBL/GenBank/DDBJ whole genome shotgun (WGS) entry which is preliminary data.</text>
</comment>
<sequence length="73" mass="7973">MNGLPTDEYLSKKYPARGSFVVDGKTVPIPSIYRGKALTAVFPVSYEKAAAMIHSKNLKPARLSFSKASNISR</sequence>
<protein>
    <submittedName>
        <fullName evidence="1">Uncharacterized protein</fullName>
    </submittedName>
</protein>
<dbReference type="EMBL" id="MHSH01000027">
    <property type="protein sequence ID" value="OHA41417.1"/>
    <property type="molecule type" value="Genomic_DNA"/>
</dbReference>
<evidence type="ECO:0000313" key="2">
    <source>
        <dbReference type="Proteomes" id="UP000176429"/>
    </source>
</evidence>
<dbReference type="AlphaFoldDB" id="A0A1G2NZA0"/>
<organism evidence="1 2">
    <name type="scientific">Candidatus Taylorbacteria bacterium RIFCSPLOWO2_02_FULL_46_40</name>
    <dbReference type="NCBI Taxonomy" id="1802329"/>
    <lineage>
        <taxon>Bacteria</taxon>
        <taxon>Candidatus Tayloriibacteriota</taxon>
    </lineage>
</organism>
<gene>
    <name evidence="1" type="ORF">A3H68_02215</name>
</gene>
<evidence type="ECO:0000313" key="1">
    <source>
        <dbReference type="EMBL" id="OHA41417.1"/>
    </source>
</evidence>
<accession>A0A1G2NZA0</accession>
<name>A0A1G2NZA0_9BACT</name>
<dbReference type="Proteomes" id="UP000176429">
    <property type="component" value="Unassembled WGS sequence"/>
</dbReference>